<comment type="caution">
    <text evidence="2">The sequence shown here is derived from an EMBL/GenBank/DDBJ whole genome shotgun (WGS) entry which is preliminary data.</text>
</comment>
<organism evidence="2 3">
    <name type="scientific">Trichinella papuae</name>
    <dbReference type="NCBI Taxonomy" id="268474"/>
    <lineage>
        <taxon>Eukaryota</taxon>
        <taxon>Metazoa</taxon>
        <taxon>Ecdysozoa</taxon>
        <taxon>Nematoda</taxon>
        <taxon>Enoplea</taxon>
        <taxon>Dorylaimia</taxon>
        <taxon>Trichinellida</taxon>
        <taxon>Trichinellidae</taxon>
        <taxon>Trichinella</taxon>
    </lineage>
</organism>
<dbReference type="EMBL" id="JYDO01000236">
    <property type="protein sequence ID" value="KRZ66561.1"/>
    <property type="molecule type" value="Genomic_DNA"/>
</dbReference>
<sequence length="113" mass="13298">MLAEWVHFWQNVLFLKLLFIKHEFVQARKILKPLLQVGNLLPARKRVPDIQGCNEICSSVKVSFNLHFDCLRAEALQPKRDFELKVALSFICNVTYLDDTKIMRIIRNIKQMV</sequence>
<name>A0A0V1M476_9BILA</name>
<dbReference type="AlphaFoldDB" id="A0A0V1M476"/>
<keyword evidence="3" id="KW-1185">Reference proteome</keyword>
<evidence type="ECO:0000313" key="2">
    <source>
        <dbReference type="EMBL" id="KRZ66561.1"/>
    </source>
</evidence>
<dbReference type="Proteomes" id="UP000054843">
    <property type="component" value="Unassembled WGS sequence"/>
</dbReference>
<keyword evidence="1" id="KW-0732">Signal</keyword>
<reference evidence="2 3" key="1">
    <citation type="submission" date="2015-01" db="EMBL/GenBank/DDBJ databases">
        <title>Evolution of Trichinella species and genotypes.</title>
        <authorList>
            <person name="Korhonen P.K."/>
            <person name="Edoardo P."/>
            <person name="Giuseppe L.R."/>
            <person name="Gasser R.B."/>
        </authorList>
    </citation>
    <scope>NUCLEOTIDE SEQUENCE [LARGE SCALE GENOMIC DNA]</scope>
    <source>
        <strain evidence="2">ISS1980</strain>
    </source>
</reference>
<evidence type="ECO:0000313" key="3">
    <source>
        <dbReference type="Proteomes" id="UP000054843"/>
    </source>
</evidence>
<evidence type="ECO:0000256" key="1">
    <source>
        <dbReference type="SAM" id="SignalP"/>
    </source>
</evidence>
<proteinExistence type="predicted"/>
<gene>
    <name evidence="2" type="ORF">T10_6168</name>
</gene>
<protein>
    <submittedName>
        <fullName evidence="2">Uncharacterized protein</fullName>
    </submittedName>
</protein>
<feature type="signal peptide" evidence="1">
    <location>
        <begin position="1"/>
        <end position="27"/>
    </location>
</feature>
<feature type="chain" id="PRO_5006882216" evidence="1">
    <location>
        <begin position="28"/>
        <end position="113"/>
    </location>
</feature>
<dbReference type="STRING" id="268474.A0A0V1M476"/>
<accession>A0A0V1M476</accession>